<dbReference type="GO" id="GO:0046961">
    <property type="term" value="F:proton-transporting ATPase activity, rotational mechanism"/>
    <property type="evidence" value="ECO:0007669"/>
    <property type="project" value="InterPro"/>
</dbReference>
<keyword evidence="3" id="KW-0813">Transport</keyword>
<protein>
    <submittedName>
        <fullName evidence="10">Uncharacterized protein</fullName>
    </submittedName>
</protein>
<accession>A0A8C3WHE3</accession>
<evidence type="ECO:0000313" key="10">
    <source>
        <dbReference type="Ensembl" id="ENSCWAP00000016314.1"/>
    </source>
</evidence>
<comment type="similarity">
    <text evidence="2">Belongs to the V-ATPase e1/e2 subunit family.</text>
</comment>
<reference evidence="10" key="2">
    <citation type="submission" date="2025-09" db="UniProtKB">
        <authorList>
            <consortium name="Ensembl"/>
        </authorList>
    </citation>
    <scope>IDENTIFICATION</scope>
</reference>
<dbReference type="InterPro" id="IPR008389">
    <property type="entry name" value="ATPase_V0-cplx_e1/e2_su"/>
</dbReference>
<evidence type="ECO:0000313" key="11">
    <source>
        <dbReference type="Proteomes" id="UP000694540"/>
    </source>
</evidence>
<dbReference type="Ensembl" id="ENSCWAT00000017698.1">
    <property type="protein sequence ID" value="ENSCWAP00000016314.1"/>
    <property type="gene ID" value="ENSCWAG00000012625.1"/>
</dbReference>
<evidence type="ECO:0000256" key="7">
    <source>
        <dbReference type="ARBA" id="ARBA00023065"/>
    </source>
</evidence>
<keyword evidence="11" id="KW-1185">Reference proteome</keyword>
<keyword evidence="7" id="KW-0406">Ion transport</keyword>
<dbReference type="Proteomes" id="UP000694540">
    <property type="component" value="Unplaced"/>
</dbReference>
<evidence type="ECO:0000256" key="1">
    <source>
        <dbReference type="ARBA" id="ARBA00004141"/>
    </source>
</evidence>
<sequence length="92" mass="10397">TVELVLTVPLTSVSGALSGFLVPWFILKGPNRAVIITMLLTFSVLCYLFWMIAILAQLNPLVNLLFETQLKNKTIWYIISLRKKTCSPVFSH</sequence>
<dbReference type="AlphaFoldDB" id="A0A8C3WHE3"/>
<keyword evidence="6 9" id="KW-1133">Transmembrane helix</keyword>
<feature type="transmembrane region" description="Helical" evidence="9">
    <location>
        <begin position="34"/>
        <end position="56"/>
    </location>
</feature>
<evidence type="ECO:0000256" key="5">
    <source>
        <dbReference type="ARBA" id="ARBA00022781"/>
    </source>
</evidence>
<dbReference type="PANTHER" id="PTHR12263">
    <property type="entry name" value="VACUOLAR ATP SYNTHASE SUBUNIT H"/>
    <property type="match status" value="1"/>
</dbReference>
<evidence type="ECO:0000256" key="3">
    <source>
        <dbReference type="ARBA" id="ARBA00022448"/>
    </source>
</evidence>
<evidence type="ECO:0000256" key="9">
    <source>
        <dbReference type="SAM" id="Phobius"/>
    </source>
</evidence>
<keyword evidence="4 9" id="KW-0812">Transmembrane</keyword>
<feature type="transmembrane region" description="Helical" evidence="9">
    <location>
        <begin position="6"/>
        <end position="27"/>
    </location>
</feature>
<evidence type="ECO:0000256" key="2">
    <source>
        <dbReference type="ARBA" id="ARBA00008328"/>
    </source>
</evidence>
<evidence type="ECO:0000256" key="8">
    <source>
        <dbReference type="ARBA" id="ARBA00023136"/>
    </source>
</evidence>
<dbReference type="Pfam" id="PF05493">
    <property type="entry name" value="ATP_synt_H"/>
    <property type="match status" value="1"/>
</dbReference>
<organism evidence="10 11">
    <name type="scientific">Catagonus wagneri</name>
    <name type="common">Chacoan peccary</name>
    <dbReference type="NCBI Taxonomy" id="51154"/>
    <lineage>
        <taxon>Eukaryota</taxon>
        <taxon>Metazoa</taxon>
        <taxon>Chordata</taxon>
        <taxon>Craniata</taxon>
        <taxon>Vertebrata</taxon>
        <taxon>Euteleostomi</taxon>
        <taxon>Mammalia</taxon>
        <taxon>Eutheria</taxon>
        <taxon>Laurasiatheria</taxon>
        <taxon>Artiodactyla</taxon>
        <taxon>Suina</taxon>
        <taxon>Tayassuidae</taxon>
        <taxon>Catagonus</taxon>
    </lineage>
</organism>
<keyword evidence="8 9" id="KW-0472">Membrane</keyword>
<dbReference type="GO" id="GO:0033179">
    <property type="term" value="C:proton-transporting V-type ATPase, V0 domain"/>
    <property type="evidence" value="ECO:0007669"/>
    <property type="project" value="InterPro"/>
</dbReference>
<dbReference type="GeneTree" id="ENSGT00940000156866"/>
<evidence type="ECO:0000256" key="6">
    <source>
        <dbReference type="ARBA" id="ARBA00022989"/>
    </source>
</evidence>
<dbReference type="PANTHER" id="PTHR12263:SF5">
    <property type="entry name" value="V-TYPE PROTON ATPASE SUBUNIT E 1"/>
    <property type="match status" value="1"/>
</dbReference>
<name>A0A8C3WHE3_9CETA</name>
<evidence type="ECO:0000256" key="4">
    <source>
        <dbReference type="ARBA" id="ARBA00022692"/>
    </source>
</evidence>
<proteinExistence type="inferred from homology"/>
<comment type="subcellular location">
    <subcellularLocation>
        <location evidence="1">Membrane</location>
        <topology evidence="1">Multi-pass membrane protein</topology>
    </subcellularLocation>
</comment>
<reference evidence="10" key="1">
    <citation type="submission" date="2025-08" db="UniProtKB">
        <authorList>
            <consortium name="Ensembl"/>
        </authorList>
    </citation>
    <scope>IDENTIFICATION</scope>
</reference>
<keyword evidence="5" id="KW-0375">Hydrogen ion transport</keyword>